<dbReference type="InterPro" id="IPR051121">
    <property type="entry name" value="FAH"/>
</dbReference>
<keyword evidence="3" id="KW-0479">Metal-binding</keyword>
<evidence type="ECO:0000313" key="6">
    <source>
        <dbReference type="EMBL" id="TSE31128.1"/>
    </source>
</evidence>
<organism evidence="6 7">
    <name type="scientific">Tepidimonas thermarum</name>
    <dbReference type="NCBI Taxonomy" id="335431"/>
    <lineage>
        <taxon>Bacteria</taxon>
        <taxon>Pseudomonadati</taxon>
        <taxon>Pseudomonadota</taxon>
        <taxon>Betaproteobacteria</taxon>
        <taxon>Burkholderiales</taxon>
        <taxon>Tepidimonas</taxon>
    </lineage>
</organism>
<accession>A0A554X5M0</accession>
<dbReference type="Gene3D" id="3.90.850.10">
    <property type="entry name" value="Fumarylacetoacetase-like, C-terminal domain"/>
    <property type="match status" value="1"/>
</dbReference>
<dbReference type="EMBL" id="VJOL01000007">
    <property type="protein sequence ID" value="TSE31128.1"/>
    <property type="molecule type" value="Genomic_DNA"/>
</dbReference>
<dbReference type="OrthoDB" id="9805307at2"/>
<evidence type="ECO:0000256" key="4">
    <source>
        <dbReference type="ARBA" id="ARBA00022801"/>
    </source>
</evidence>
<reference evidence="6 7" key="1">
    <citation type="submission" date="2019-07" db="EMBL/GenBank/DDBJ databases">
        <title>Tepidimonas thermarum AA-1 draft genome.</title>
        <authorList>
            <person name="Da Costa M.S."/>
            <person name="Froufe H.J.C."/>
            <person name="Egas C."/>
            <person name="Albuquerque L."/>
        </authorList>
    </citation>
    <scope>NUCLEOTIDE SEQUENCE [LARGE SCALE GENOMIC DNA]</scope>
    <source>
        <strain evidence="6 7">AA-1</strain>
    </source>
</reference>
<sequence length="290" mass="31052">MKLFRYGSAGNERPGLLDARGVRRDLSGVVGDLTPHTLSPDALARLARLDPSRLPEVDPAERLGPCIGQIGNVIAIGLNYADHAAEAGLPLPQQPIVFSKHTGAVSGPNDDVWLPPGAQKLDWEVELAVVIGQPAWHVPLSDALRVVAGYCLANDVSERAHQIEMEGQWIKGKSYPTHCPLGPWLVTADDIPDPQAVELWLDVNGQPCQRGSTRTMIFGVAHIVSYLSRFMRLAPGDVILTGTPPGVGMGQRPPRFLQVGDVITLGSPVLGEQRQRVVAAPVPAQASGPR</sequence>
<dbReference type="AlphaFoldDB" id="A0A554X5M0"/>
<dbReference type="SUPFAM" id="SSF56529">
    <property type="entry name" value="FAH"/>
    <property type="match status" value="1"/>
</dbReference>
<evidence type="ECO:0000256" key="1">
    <source>
        <dbReference type="ARBA" id="ARBA00001946"/>
    </source>
</evidence>
<comment type="cofactor">
    <cofactor evidence="1">
        <name>Mg(2+)</name>
        <dbReference type="ChEBI" id="CHEBI:18420"/>
    </cofactor>
</comment>
<dbReference type="GO" id="GO:0016787">
    <property type="term" value="F:hydrolase activity"/>
    <property type="evidence" value="ECO:0007669"/>
    <property type="project" value="UniProtKB-KW"/>
</dbReference>
<dbReference type="GO" id="GO:0046872">
    <property type="term" value="F:metal ion binding"/>
    <property type="evidence" value="ECO:0007669"/>
    <property type="project" value="UniProtKB-KW"/>
</dbReference>
<keyword evidence="4" id="KW-0378">Hydrolase</keyword>
<feature type="domain" description="Fumarylacetoacetase-like C-terminal" evidence="5">
    <location>
        <begin position="73"/>
        <end position="278"/>
    </location>
</feature>
<keyword evidence="7" id="KW-1185">Reference proteome</keyword>
<dbReference type="GO" id="GO:0019752">
    <property type="term" value="P:carboxylic acid metabolic process"/>
    <property type="evidence" value="ECO:0007669"/>
    <property type="project" value="UniProtKB-ARBA"/>
</dbReference>
<protein>
    <submittedName>
        <fullName evidence="6">Ureidoglycolate lyase</fullName>
        <ecNumber evidence="6">4.3.2.3</ecNumber>
    </submittedName>
</protein>
<evidence type="ECO:0000256" key="3">
    <source>
        <dbReference type="ARBA" id="ARBA00022723"/>
    </source>
</evidence>
<keyword evidence="6" id="KW-0456">Lyase</keyword>
<dbReference type="PANTHER" id="PTHR42796">
    <property type="entry name" value="FUMARYLACETOACETATE HYDROLASE DOMAIN-CONTAINING PROTEIN 2A-RELATED"/>
    <property type="match status" value="1"/>
</dbReference>
<dbReference type="RefSeq" id="WP_143900818.1">
    <property type="nucleotide sequence ID" value="NZ_VJOL01000007.1"/>
</dbReference>
<gene>
    <name evidence="6" type="ORF">Tther_00638</name>
</gene>
<dbReference type="InterPro" id="IPR036663">
    <property type="entry name" value="Fumarylacetoacetase_C_sf"/>
</dbReference>
<evidence type="ECO:0000256" key="2">
    <source>
        <dbReference type="ARBA" id="ARBA00010211"/>
    </source>
</evidence>
<dbReference type="PANTHER" id="PTHR42796:SF4">
    <property type="entry name" value="FUMARYLACETOACETATE HYDROLASE DOMAIN-CONTAINING PROTEIN 2A"/>
    <property type="match status" value="1"/>
</dbReference>
<dbReference type="FunFam" id="3.90.850.10:FF:000002">
    <property type="entry name" value="2-hydroxyhepta-2,4-diene-1,7-dioate isomerase"/>
    <property type="match status" value="1"/>
</dbReference>
<comment type="similarity">
    <text evidence="2">Belongs to the FAH family.</text>
</comment>
<dbReference type="EC" id="4.3.2.3" evidence="6"/>
<dbReference type="GO" id="GO:0050385">
    <property type="term" value="F:ureidoglycolate lyase activity"/>
    <property type="evidence" value="ECO:0007669"/>
    <property type="project" value="UniProtKB-EC"/>
</dbReference>
<dbReference type="InterPro" id="IPR011234">
    <property type="entry name" value="Fumarylacetoacetase-like_C"/>
</dbReference>
<dbReference type="Pfam" id="PF01557">
    <property type="entry name" value="FAA_hydrolase"/>
    <property type="match status" value="1"/>
</dbReference>
<comment type="caution">
    <text evidence="6">The sequence shown here is derived from an EMBL/GenBank/DDBJ whole genome shotgun (WGS) entry which is preliminary data.</text>
</comment>
<name>A0A554X5M0_9BURK</name>
<dbReference type="GO" id="GO:0016853">
    <property type="term" value="F:isomerase activity"/>
    <property type="evidence" value="ECO:0007669"/>
    <property type="project" value="UniProtKB-ARBA"/>
</dbReference>
<proteinExistence type="inferred from homology"/>
<dbReference type="Proteomes" id="UP000318542">
    <property type="component" value="Unassembled WGS sequence"/>
</dbReference>
<evidence type="ECO:0000313" key="7">
    <source>
        <dbReference type="Proteomes" id="UP000318542"/>
    </source>
</evidence>
<evidence type="ECO:0000259" key="5">
    <source>
        <dbReference type="Pfam" id="PF01557"/>
    </source>
</evidence>